<dbReference type="InterPro" id="IPR036736">
    <property type="entry name" value="ACP-like_sf"/>
</dbReference>
<proteinExistence type="predicted"/>
<organism evidence="2 3">
    <name type="scientific">Mangrovimicrobium sediminis</name>
    <dbReference type="NCBI Taxonomy" id="2562682"/>
    <lineage>
        <taxon>Bacteria</taxon>
        <taxon>Pseudomonadati</taxon>
        <taxon>Pseudomonadota</taxon>
        <taxon>Gammaproteobacteria</taxon>
        <taxon>Cellvibrionales</taxon>
        <taxon>Halieaceae</taxon>
        <taxon>Mangrovimicrobium</taxon>
    </lineage>
</organism>
<dbReference type="SUPFAM" id="SSF47336">
    <property type="entry name" value="ACP-like"/>
    <property type="match status" value="1"/>
</dbReference>
<dbReference type="AlphaFoldDB" id="A0A4Z0M3W0"/>
<accession>A0A4Z0M3W0</accession>
<dbReference type="OrthoDB" id="8527261at2"/>
<name>A0A4Z0M3W0_9GAMM</name>
<dbReference type="RefSeq" id="WP_135442763.1">
    <property type="nucleotide sequence ID" value="NZ_SRLE01000006.1"/>
</dbReference>
<protein>
    <submittedName>
        <fullName evidence="2">Acyl carrier protein</fullName>
    </submittedName>
</protein>
<evidence type="ECO:0000259" key="1">
    <source>
        <dbReference type="PROSITE" id="PS50075"/>
    </source>
</evidence>
<dbReference type="PROSITE" id="PS50075">
    <property type="entry name" value="CARRIER"/>
    <property type="match status" value="1"/>
</dbReference>
<keyword evidence="3" id="KW-1185">Reference proteome</keyword>
<dbReference type="Proteomes" id="UP000298050">
    <property type="component" value="Unassembled WGS sequence"/>
</dbReference>
<feature type="domain" description="Carrier" evidence="1">
    <location>
        <begin position="3"/>
        <end position="83"/>
    </location>
</feature>
<dbReference type="EMBL" id="SRLE01000006">
    <property type="protein sequence ID" value="TGD74144.1"/>
    <property type="molecule type" value="Genomic_DNA"/>
</dbReference>
<sequence>MQQALAEELVAMICDTMDVTLDAANAGIDTPLFAGGFDLDSFAVVELITQLEERHNFEFDDGDFLEEHFATPRSLASLLETYLATS</sequence>
<reference evidence="2 3" key="1">
    <citation type="submission" date="2019-04" db="EMBL/GenBank/DDBJ databases">
        <title>Taxonomy of novel Haliea sp. from mangrove soil of West Coast of India.</title>
        <authorList>
            <person name="Verma A."/>
            <person name="Kumar P."/>
            <person name="Krishnamurthi S."/>
        </authorList>
    </citation>
    <scope>NUCLEOTIDE SEQUENCE [LARGE SCALE GENOMIC DNA]</scope>
    <source>
        <strain evidence="2 3">SAOS-164</strain>
    </source>
</reference>
<evidence type="ECO:0000313" key="2">
    <source>
        <dbReference type="EMBL" id="TGD74144.1"/>
    </source>
</evidence>
<evidence type="ECO:0000313" key="3">
    <source>
        <dbReference type="Proteomes" id="UP000298050"/>
    </source>
</evidence>
<gene>
    <name evidence="2" type="ORF">E4634_08405</name>
</gene>
<dbReference type="InterPro" id="IPR009081">
    <property type="entry name" value="PP-bd_ACP"/>
</dbReference>
<dbReference type="Pfam" id="PF00550">
    <property type="entry name" value="PP-binding"/>
    <property type="match status" value="1"/>
</dbReference>
<dbReference type="Gene3D" id="1.10.1200.10">
    <property type="entry name" value="ACP-like"/>
    <property type="match status" value="1"/>
</dbReference>
<comment type="caution">
    <text evidence="2">The sequence shown here is derived from an EMBL/GenBank/DDBJ whole genome shotgun (WGS) entry which is preliminary data.</text>
</comment>